<evidence type="ECO:0000256" key="3">
    <source>
        <dbReference type="ARBA" id="ARBA00004906"/>
    </source>
</evidence>
<evidence type="ECO:0000256" key="4">
    <source>
        <dbReference type="ARBA" id="ARBA00007434"/>
    </source>
</evidence>
<keyword evidence="7" id="KW-0808">Transferase</keyword>
<keyword evidence="8" id="KW-0833">Ubl conjugation pathway</keyword>
<comment type="subcellular location">
    <subcellularLocation>
        <location evidence="2">Cytoplasm</location>
    </subcellularLocation>
</comment>
<evidence type="ECO:0000256" key="6">
    <source>
        <dbReference type="ARBA" id="ARBA00022490"/>
    </source>
</evidence>
<dbReference type="AlphaFoldDB" id="U6M6N4"/>
<sequence>MEEAEKEIDLDDVPPEFLDPIMADLMVDPVMLPSSKVVVDRRNIERHLMSEPSDPFNRAPLTRDQLVPQPELKKAIEAFTEAKRKAAASSKASSS</sequence>
<dbReference type="SUPFAM" id="SSF57850">
    <property type="entry name" value="RING/U-box"/>
    <property type="match status" value="1"/>
</dbReference>
<dbReference type="FunFam" id="3.30.40.10:FF:000055">
    <property type="entry name" value="Ubiquitin conjugation factor e4 a"/>
    <property type="match status" value="1"/>
</dbReference>
<dbReference type="EMBL" id="HG720691">
    <property type="protein sequence ID" value="CDJ59676.1"/>
    <property type="molecule type" value="Genomic_DNA"/>
</dbReference>
<dbReference type="OrthoDB" id="20295at2759"/>
<organism evidence="10 11">
    <name type="scientific">Eimeria maxima</name>
    <name type="common">Coccidian parasite</name>
    <dbReference type="NCBI Taxonomy" id="5804"/>
    <lineage>
        <taxon>Eukaryota</taxon>
        <taxon>Sar</taxon>
        <taxon>Alveolata</taxon>
        <taxon>Apicomplexa</taxon>
        <taxon>Conoidasida</taxon>
        <taxon>Coccidia</taxon>
        <taxon>Eucoccidiorida</taxon>
        <taxon>Eimeriorina</taxon>
        <taxon>Eimeriidae</taxon>
        <taxon>Eimeria</taxon>
    </lineage>
</organism>
<name>U6M6N4_EIMMA</name>
<dbReference type="InterPro" id="IPR013083">
    <property type="entry name" value="Znf_RING/FYVE/PHD"/>
</dbReference>
<dbReference type="GO" id="GO:0034450">
    <property type="term" value="F:ubiquitin-ubiquitin ligase activity"/>
    <property type="evidence" value="ECO:0007669"/>
    <property type="project" value="InterPro"/>
</dbReference>
<evidence type="ECO:0000313" key="10">
    <source>
        <dbReference type="EMBL" id="CDJ59676.1"/>
    </source>
</evidence>
<evidence type="ECO:0000256" key="8">
    <source>
        <dbReference type="ARBA" id="ARBA00022786"/>
    </source>
</evidence>
<comment type="similarity">
    <text evidence="4">Belongs to the ubiquitin conjugation factor E4 family.</text>
</comment>
<proteinExistence type="inferred from homology"/>
<reference evidence="10" key="1">
    <citation type="submission" date="2013-10" db="EMBL/GenBank/DDBJ databases">
        <title>Genomic analysis of the causative agents of coccidiosis in chickens.</title>
        <authorList>
            <person name="Reid A.J."/>
            <person name="Blake D."/>
            <person name="Billington K."/>
            <person name="Browne H."/>
            <person name="Dunn M."/>
            <person name="Hung S."/>
            <person name="Kawahara F."/>
            <person name="Miranda-Saavedra D."/>
            <person name="Mourier T."/>
            <person name="Nagra H."/>
            <person name="Otto T.D."/>
            <person name="Rawlings N."/>
            <person name="Sanchez A."/>
            <person name="Sanders M."/>
            <person name="Subramaniam C."/>
            <person name="Tay Y."/>
            <person name="Dear P."/>
            <person name="Doerig C."/>
            <person name="Gruber A."/>
            <person name="Parkinson J."/>
            <person name="Shirley M."/>
            <person name="Wan K.L."/>
            <person name="Berriman M."/>
            <person name="Tomley F."/>
            <person name="Pain A."/>
        </authorList>
    </citation>
    <scope>NUCLEOTIDE SEQUENCE [LARGE SCALE GENOMIC DNA]</scope>
    <source>
        <strain evidence="10">Weybridge</strain>
    </source>
</reference>
<dbReference type="PANTHER" id="PTHR13931">
    <property type="entry name" value="UBIQUITINATION FACTOR E4"/>
    <property type="match status" value="1"/>
</dbReference>
<dbReference type="PROSITE" id="PS51698">
    <property type="entry name" value="U_BOX"/>
    <property type="match status" value="1"/>
</dbReference>
<dbReference type="RefSeq" id="XP_013336323.1">
    <property type="nucleotide sequence ID" value="XM_013480869.1"/>
</dbReference>
<evidence type="ECO:0000256" key="2">
    <source>
        <dbReference type="ARBA" id="ARBA00004496"/>
    </source>
</evidence>
<dbReference type="GeneID" id="25339843"/>
<dbReference type="InterPro" id="IPR045132">
    <property type="entry name" value="UBE4"/>
</dbReference>
<keyword evidence="11" id="KW-1185">Reference proteome</keyword>
<dbReference type="GO" id="GO:0000151">
    <property type="term" value="C:ubiquitin ligase complex"/>
    <property type="evidence" value="ECO:0007669"/>
    <property type="project" value="InterPro"/>
</dbReference>
<dbReference type="VEuPathDB" id="ToxoDB:EMWEY_00058570"/>
<evidence type="ECO:0000256" key="5">
    <source>
        <dbReference type="ARBA" id="ARBA00012483"/>
    </source>
</evidence>
<feature type="domain" description="U-box" evidence="9">
    <location>
        <begin position="12"/>
        <end position="86"/>
    </location>
</feature>
<dbReference type="PANTHER" id="PTHR13931:SF2">
    <property type="entry name" value="UBIQUITIN CONJUGATION FACTOR E4 B"/>
    <property type="match status" value="1"/>
</dbReference>
<comment type="pathway">
    <text evidence="3">Protein modification; protein ubiquitination.</text>
</comment>
<evidence type="ECO:0000259" key="9">
    <source>
        <dbReference type="PROSITE" id="PS51698"/>
    </source>
</evidence>
<dbReference type="GO" id="GO:0005737">
    <property type="term" value="C:cytoplasm"/>
    <property type="evidence" value="ECO:0007669"/>
    <property type="project" value="UniProtKB-SubCell"/>
</dbReference>
<dbReference type="InterPro" id="IPR003613">
    <property type="entry name" value="Ubox_domain"/>
</dbReference>
<dbReference type="EC" id="2.3.2.27" evidence="5"/>
<dbReference type="Pfam" id="PF04564">
    <property type="entry name" value="U-box"/>
    <property type="match status" value="1"/>
</dbReference>
<gene>
    <name evidence="10" type="ORF">EMWEY_00058570</name>
</gene>
<reference evidence="10" key="2">
    <citation type="submission" date="2013-10" db="EMBL/GenBank/DDBJ databases">
        <authorList>
            <person name="Aslett M."/>
        </authorList>
    </citation>
    <scope>NUCLEOTIDE SEQUENCE [LARGE SCALE GENOMIC DNA]</scope>
    <source>
        <strain evidence="10">Weybridge</strain>
    </source>
</reference>
<evidence type="ECO:0000313" key="11">
    <source>
        <dbReference type="Proteomes" id="UP000030763"/>
    </source>
</evidence>
<comment type="catalytic activity">
    <reaction evidence="1">
        <text>S-ubiquitinyl-[E2 ubiquitin-conjugating enzyme]-L-cysteine + [acceptor protein]-L-lysine = [E2 ubiquitin-conjugating enzyme]-L-cysteine + N(6)-ubiquitinyl-[acceptor protein]-L-lysine.</text>
        <dbReference type="EC" id="2.3.2.27"/>
    </reaction>
</comment>
<keyword evidence="6" id="KW-0963">Cytoplasm</keyword>
<dbReference type="GO" id="GO:0036503">
    <property type="term" value="P:ERAD pathway"/>
    <property type="evidence" value="ECO:0007669"/>
    <property type="project" value="InterPro"/>
</dbReference>
<dbReference type="SMART" id="SM00504">
    <property type="entry name" value="Ubox"/>
    <property type="match status" value="1"/>
</dbReference>
<dbReference type="Proteomes" id="UP000030763">
    <property type="component" value="Unassembled WGS sequence"/>
</dbReference>
<dbReference type="GO" id="GO:0000209">
    <property type="term" value="P:protein polyubiquitination"/>
    <property type="evidence" value="ECO:0007669"/>
    <property type="project" value="TreeGrafter"/>
</dbReference>
<dbReference type="Gene3D" id="3.30.40.10">
    <property type="entry name" value="Zinc/RING finger domain, C3HC4 (zinc finger)"/>
    <property type="match status" value="1"/>
</dbReference>
<protein>
    <recommendedName>
        <fullName evidence="5">RING-type E3 ubiquitin transferase</fullName>
        <ecNumber evidence="5">2.3.2.27</ecNumber>
    </recommendedName>
</protein>
<dbReference type="GO" id="GO:0005634">
    <property type="term" value="C:nucleus"/>
    <property type="evidence" value="ECO:0007669"/>
    <property type="project" value="TreeGrafter"/>
</dbReference>
<evidence type="ECO:0000256" key="7">
    <source>
        <dbReference type="ARBA" id="ARBA00022679"/>
    </source>
</evidence>
<accession>U6M6N4</accession>
<evidence type="ECO:0000256" key="1">
    <source>
        <dbReference type="ARBA" id="ARBA00000900"/>
    </source>
</evidence>